<organism evidence="6 7">
    <name type="scientific">Actinidia chinensis var. chinensis</name>
    <name type="common">Chinese soft-hair kiwi</name>
    <dbReference type="NCBI Taxonomy" id="1590841"/>
    <lineage>
        <taxon>Eukaryota</taxon>
        <taxon>Viridiplantae</taxon>
        <taxon>Streptophyta</taxon>
        <taxon>Embryophyta</taxon>
        <taxon>Tracheophyta</taxon>
        <taxon>Spermatophyta</taxon>
        <taxon>Magnoliopsida</taxon>
        <taxon>eudicotyledons</taxon>
        <taxon>Gunneridae</taxon>
        <taxon>Pentapetalae</taxon>
        <taxon>asterids</taxon>
        <taxon>Ericales</taxon>
        <taxon>Actinidiaceae</taxon>
        <taxon>Actinidia</taxon>
    </lineage>
</organism>
<evidence type="ECO:0000313" key="6">
    <source>
        <dbReference type="EMBL" id="PSR94973.1"/>
    </source>
</evidence>
<dbReference type="InterPro" id="IPR044660">
    <property type="entry name" value="IBH1-like"/>
</dbReference>
<evidence type="ECO:0000313" key="7">
    <source>
        <dbReference type="Proteomes" id="UP000241394"/>
    </source>
</evidence>
<dbReference type="OrthoDB" id="786845at2759"/>
<evidence type="ECO:0000259" key="5">
    <source>
        <dbReference type="PROSITE" id="PS50888"/>
    </source>
</evidence>
<dbReference type="PANTHER" id="PTHR33124:SF40">
    <property type="entry name" value="TRANSCRIPTION FACTOR IBH1"/>
    <property type="match status" value="1"/>
</dbReference>
<dbReference type="InParanoid" id="A0A2R6PPS2"/>
<name>A0A2R6PPS2_ACTCC</name>
<sequence length="151" mass="17591">MTPHLSSTNPNSIKTRFAYKFLRALKRLNKRRPTSPPHPNEIFRWFRMIKTASYSSMASAVGSRKGWSQAMLRKIWCRALETRRRRRRRRRCGGMIRRSSGERNKADELRSLLPGGEAMDFCSLLGETAHYIRCLTTQVQVMRNIVDLCST</sequence>
<gene>
    <name evidence="6" type="ORF">CEY00_Acc25728</name>
</gene>
<dbReference type="FunCoup" id="A0A2R6PPS2">
    <property type="interactions" value="273"/>
</dbReference>
<dbReference type="AlphaFoldDB" id="A0A2R6PPS2"/>
<dbReference type="PROSITE" id="PS50888">
    <property type="entry name" value="BHLH"/>
    <property type="match status" value="1"/>
</dbReference>
<evidence type="ECO:0000256" key="2">
    <source>
        <dbReference type="ARBA" id="ARBA00023015"/>
    </source>
</evidence>
<proteinExistence type="predicted"/>
<dbReference type="EMBL" id="NKQK01000023">
    <property type="protein sequence ID" value="PSR94973.1"/>
    <property type="molecule type" value="Genomic_DNA"/>
</dbReference>
<dbReference type="Pfam" id="PF26576">
    <property type="entry name" value="IBH1_N"/>
    <property type="match status" value="1"/>
</dbReference>
<feature type="domain" description="BHLH" evidence="5">
    <location>
        <begin position="86"/>
        <end position="135"/>
    </location>
</feature>
<keyword evidence="3" id="KW-0804">Transcription</keyword>
<dbReference type="GO" id="GO:0005634">
    <property type="term" value="C:nucleus"/>
    <property type="evidence" value="ECO:0007669"/>
    <property type="project" value="UniProtKB-SubCell"/>
</dbReference>
<keyword evidence="4" id="KW-0539">Nucleus</keyword>
<evidence type="ECO:0000256" key="1">
    <source>
        <dbReference type="ARBA" id="ARBA00004123"/>
    </source>
</evidence>
<evidence type="ECO:0000256" key="4">
    <source>
        <dbReference type="ARBA" id="ARBA00023242"/>
    </source>
</evidence>
<reference evidence="6 7" key="1">
    <citation type="submission" date="2017-07" db="EMBL/GenBank/DDBJ databases">
        <title>An improved, manually edited Actinidia chinensis var. chinensis (kiwifruit) genome highlights the challenges associated with draft genomes and gene prediction in plants.</title>
        <authorList>
            <person name="Pilkington S."/>
            <person name="Crowhurst R."/>
            <person name="Hilario E."/>
            <person name="Nardozza S."/>
            <person name="Fraser L."/>
            <person name="Peng Y."/>
            <person name="Gunaseelan K."/>
            <person name="Simpson R."/>
            <person name="Tahir J."/>
            <person name="Deroles S."/>
            <person name="Templeton K."/>
            <person name="Luo Z."/>
            <person name="Davy M."/>
            <person name="Cheng C."/>
            <person name="Mcneilage M."/>
            <person name="Scaglione D."/>
            <person name="Liu Y."/>
            <person name="Zhang Q."/>
            <person name="Datson P."/>
            <person name="De Silva N."/>
            <person name="Gardiner S."/>
            <person name="Bassett H."/>
            <person name="Chagne D."/>
            <person name="Mccallum J."/>
            <person name="Dzierzon H."/>
            <person name="Deng C."/>
            <person name="Wang Y.-Y."/>
            <person name="Barron N."/>
            <person name="Manako K."/>
            <person name="Bowen J."/>
            <person name="Foster T."/>
            <person name="Erridge Z."/>
            <person name="Tiffin H."/>
            <person name="Waite C."/>
            <person name="Davies K."/>
            <person name="Grierson E."/>
            <person name="Laing W."/>
            <person name="Kirk R."/>
            <person name="Chen X."/>
            <person name="Wood M."/>
            <person name="Montefiori M."/>
            <person name="Brummell D."/>
            <person name="Schwinn K."/>
            <person name="Catanach A."/>
            <person name="Fullerton C."/>
            <person name="Li D."/>
            <person name="Meiyalaghan S."/>
            <person name="Nieuwenhuizen N."/>
            <person name="Read N."/>
            <person name="Prakash R."/>
            <person name="Hunter D."/>
            <person name="Zhang H."/>
            <person name="Mckenzie M."/>
            <person name="Knabel M."/>
            <person name="Harris A."/>
            <person name="Allan A."/>
            <person name="Chen A."/>
            <person name="Janssen B."/>
            <person name="Plunkett B."/>
            <person name="Dwamena C."/>
            <person name="Voogd C."/>
            <person name="Leif D."/>
            <person name="Lafferty D."/>
            <person name="Souleyre E."/>
            <person name="Varkonyi-Gasic E."/>
            <person name="Gambi F."/>
            <person name="Hanley J."/>
            <person name="Yao J.-L."/>
            <person name="Cheung J."/>
            <person name="David K."/>
            <person name="Warren B."/>
            <person name="Marsh K."/>
            <person name="Snowden K."/>
            <person name="Lin-Wang K."/>
            <person name="Brian L."/>
            <person name="Martinez-Sanchez M."/>
            <person name="Wang M."/>
            <person name="Ileperuma N."/>
            <person name="Macnee N."/>
            <person name="Campin R."/>
            <person name="Mcatee P."/>
            <person name="Drummond R."/>
            <person name="Espley R."/>
            <person name="Ireland H."/>
            <person name="Wu R."/>
            <person name="Atkinson R."/>
            <person name="Karunairetnam S."/>
            <person name="Bulley S."/>
            <person name="Chunkath S."/>
            <person name="Hanley Z."/>
            <person name="Storey R."/>
            <person name="Thrimawithana A."/>
            <person name="Thomson S."/>
            <person name="David C."/>
            <person name="Testolin R."/>
        </authorList>
    </citation>
    <scope>NUCLEOTIDE SEQUENCE [LARGE SCALE GENOMIC DNA]</scope>
    <source>
        <strain evidence="7">cv. Red5</strain>
        <tissue evidence="6">Young leaf</tissue>
    </source>
</reference>
<reference evidence="7" key="2">
    <citation type="journal article" date="2018" name="BMC Genomics">
        <title>A manually annotated Actinidia chinensis var. chinensis (kiwifruit) genome highlights the challenges associated with draft genomes and gene prediction in plants.</title>
        <authorList>
            <person name="Pilkington S.M."/>
            <person name="Crowhurst R."/>
            <person name="Hilario E."/>
            <person name="Nardozza S."/>
            <person name="Fraser L."/>
            <person name="Peng Y."/>
            <person name="Gunaseelan K."/>
            <person name="Simpson R."/>
            <person name="Tahir J."/>
            <person name="Deroles S.C."/>
            <person name="Templeton K."/>
            <person name="Luo Z."/>
            <person name="Davy M."/>
            <person name="Cheng C."/>
            <person name="McNeilage M."/>
            <person name="Scaglione D."/>
            <person name="Liu Y."/>
            <person name="Zhang Q."/>
            <person name="Datson P."/>
            <person name="De Silva N."/>
            <person name="Gardiner S.E."/>
            <person name="Bassett H."/>
            <person name="Chagne D."/>
            <person name="McCallum J."/>
            <person name="Dzierzon H."/>
            <person name="Deng C."/>
            <person name="Wang Y.Y."/>
            <person name="Barron L."/>
            <person name="Manako K."/>
            <person name="Bowen J."/>
            <person name="Foster T.M."/>
            <person name="Erridge Z.A."/>
            <person name="Tiffin H."/>
            <person name="Waite C.N."/>
            <person name="Davies K.M."/>
            <person name="Grierson E.P."/>
            <person name="Laing W.A."/>
            <person name="Kirk R."/>
            <person name="Chen X."/>
            <person name="Wood M."/>
            <person name="Montefiori M."/>
            <person name="Brummell D.A."/>
            <person name="Schwinn K.E."/>
            <person name="Catanach A."/>
            <person name="Fullerton C."/>
            <person name="Li D."/>
            <person name="Meiyalaghan S."/>
            <person name="Nieuwenhuizen N."/>
            <person name="Read N."/>
            <person name="Prakash R."/>
            <person name="Hunter D."/>
            <person name="Zhang H."/>
            <person name="McKenzie M."/>
            <person name="Knabel M."/>
            <person name="Harris A."/>
            <person name="Allan A.C."/>
            <person name="Gleave A."/>
            <person name="Chen A."/>
            <person name="Janssen B.J."/>
            <person name="Plunkett B."/>
            <person name="Ampomah-Dwamena C."/>
            <person name="Voogd C."/>
            <person name="Leif D."/>
            <person name="Lafferty D."/>
            <person name="Souleyre E.J.F."/>
            <person name="Varkonyi-Gasic E."/>
            <person name="Gambi F."/>
            <person name="Hanley J."/>
            <person name="Yao J.L."/>
            <person name="Cheung J."/>
            <person name="David K.M."/>
            <person name="Warren B."/>
            <person name="Marsh K."/>
            <person name="Snowden K.C."/>
            <person name="Lin-Wang K."/>
            <person name="Brian L."/>
            <person name="Martinez-Sanchez M."/>
            <person name="Wang M."/>
            <person name="Ileperuma N."/>
            <person name="Macnee N."/>
            <person name="Campin R."/>
            <person name="McAtee P."/>
            <person name="Drummond R.S.M."/>
            <person name="Espley R.V."/>
            <person name="Ireland H.S."/>
            <person name="Wu R."/>
            <person name="Atkinson R.G."/>
            <person name="Karunairetnam S."/>
            <person name="Bulley S."/>
            <person name="Chunkath S."/>
            <person name="Hanley Z."/>
            <person name="Storey R."/>
            <person name="Thrimawithana A.H."/>
            <person name="Thomson S."/>
            <person name="David C."/>
            <person name="Testolin R."/>
            <person name="Huang H."/>
            <person name="Hellens R.P."/>
            <person name="Schaffer R.J."/>
        </authorList>
    </citation>
    <scope>NUCLEOTIDE SEQUENCE [LARGE SCALE GENOMIC DNA]</scope>
    <source>
        <strain evidence="7">cv. Red5</strain>
    </source>
</reference>
<dbReference type="GO" id="GO:0006355">
    <property type="term" value="P:regulation of DNA-templated transcription"/>
    <property type="evidence" value="ECO:0007669"/>
    <property type="project" value="InterPro"/>
</dbReference>
<dbReference type="Proteomes" id="UP000241394">
    <property type="component" value="Chromosome LG23"/>
</dbReference>
<dbReference type="InterPro" id="IPR059002">
    <property type="entry name" value="IBH1_N"/>
</dbReference>
<comment type="caution">
    <text evidence="6">The sequence shown here is derived from an EMBL/GenBank/DDBJ whole genome shotgun (WGS) entry which is preliminary data.</text>
</comment>
<evidence type="ECO:0000256" key="3">
    <source>
        <dbReference type="ARBA" id="ARBA00023163"/>
    </source>
</evidence>
<dbReference type="STRING" id="1590841.A0A2R6PPS2"/>
<dbReference type="GO" id="GO:0046983">
    <property type="term" value="F:protein dimerization activity"/>
    <property type="evidence" value="ECO:0007669"/>
    <property type="project" value="InterPro"/>
</dbReference>
<dbReference type="OMA" id="DSKNSAC"/>
<dbReference type="PANTHER" id="PTHR33124">
    <property type="entry name" value="TRANSCRIPTION FACTOR IBH1-LIKE 1"/>
    <property type="match status" value="1"/>
</dbReference>
<keyword evidence="7" id="KW-1185">Reference proteome</keyword>
<comment type="subcellular location">
    <subcellularLocation>
        <location evidence="1">Nucleus</location>
    </subcellularLocation>
</comment>
<dbReference type="Gramene" id="PSR94973">
    <property type="protein sequence ID" value="PSR94973"/>
    <property type="gene ID" value="CEY00_Acc25728"/>
</dbReference>
<keyword evidence="2" id="KW-0805">Transcription regulation</keyword>
<accession>A0A2R6PPS2</accession>
<protein>
    <submittedName>
        <fullName evidence="6">Transcription factor like</fullName>
    </submittedName>
</protein>
<dbReference type="InterPro" id="IPR011598">
    <property type="entry name" value="bHLH_dom"/>
</dbReference>